<evidence type="ECO:0000313" key="7">
    <source>
        <dbReference type="EMBL" id="KAK1280281.1"/>
    </source>
</evidence>
<dbReference type="Proteomes" id="UP001179952">
    <property type="component" value="Unassembled WGS sequence"/>
</dbReference>
<dbReference type="InterPro" id="IPR036955">
    <property type="entry name" value="AP2/ERF_dom_sf"/>
</dbReference>
<keyword evidence="2" id="KW-0805">Transcription regulation</keyword>
<dbReference type="InterPro" id="IPR001471">
    <property type="entry name" value="AP2/ERF_dom"/>
</dbReference>
<dbReference type="GO" id="GO:0003700">
    <property type="term" value="F:DNA-binding transcription factor activity"/>
    <property type="evidence" value="ECO:0007669"/>
    <property type="project" value="InterPro"/>
</dbReference>
<dbReference type="GO" id="GO:0003677">
    <property type="term" value="F:DNA binding"/>
    <property type="evidence" value="ECO:0007669"/>
    <property type="project" value="UniProtKB-KW"/>
</dbReference>
<feature type="domain" description="AP2/ERF" evidence="6">
    <location>
        <begin position="1"/>
        <end position="38"/>
    </location>
</feature>
<dbReference type="AlphaFoldDB" id="A0AAV9BVG4"/>
<reference evidence="7" key="2">
    <citation type="submission" date="2023-06" db="EMBL/GenBank/DDBJ databases">
        <authorList>
            <person name="Ma L."/>
            <person name="Liu K.-W."/>
            <person name="Li Z."/>
            <person name="Hsiao Y.-Y."/>
            <person name="Qi Y."/>
            <person name="Fu T."/>
            <person name="Tang G."/>
            <person name="Zhang D."/>
            <person name="Sun W.-H."/>
            <person name="Liu D.-K."/>
            <person name="Li Y."/>
            <person name="Chen G.-Z."/>
            <person name="Liu X.-D."/>
            <person name="Liao X.-Y."/>
            <person name="Jiang Y.-T."/>
            <person name="Yu X."/>
            <person name="Hao Y."/>
            <person name="Huang J."/>
            <person name="Zhao X.-W."/>
            <person name="Ke S."/>
            <person name="Chen Y.-Y."/>
            <person name="Wu W.-L."/>
            <person name="Hsu J.-L."/>
            <person name="Lin Y.-F."/>
            <person name="Huang M.-D."/>
            <person name="Li C.-Y."/>
            <person name="Huang L."/>
            <person name="Wang Z.-W."/>
            <person name="Zhao X."/>
            <person name="Zhong W.-Y."/>
            <person name="Peng D.-H."/>
            <person name="Ahmad S."/>
            <person name="Lan S."/>
            <person name="Zhang J.-S."/>
            <person name="Tsai W.-C."/>
            <person name="Van De Peer Y."/>
            <person name="Liu Z.-J."/>
        </authorList>
    </citation>
    <scope>NUCLEOTIDE SEQUENCE</scope>
    <source>
        <strain evidence="7">SCP</strain>
        <tissue evidence="7">Leaves</tissue>
    </source>
</reference>
<keyword evidence="8" id="KW-1185">Reference proteome</keyword>
<reference evidence="7" key="1">
    <citation type="journal article" date="2023" name="Nat. Commun.">
        <title>Diploid and tetraploid genomes of Acorus and the evolution of monocots.</title>
        <authorList>
            <person name="Ma L."/>
            <person name="Liu K.W."/>
            <person name="Li Z."/>
            <person name="Hsiao Y.Y."/>
            <person name="Qi Y."/>
            <person name="Fu T."/>
            <person name="Tang G.D."/>
            <person name="Zhang D."/>
            <person name="Sun W.H."/>
            <person name="Liu D.K."/>
            <person name="Li Y."/>
            <person name="Chen G.Z."/>
            <person name="Liu X.D."/>
            <person name="Liao X.Y."/>
            <person name="Jiang Y.T."/>
            <person name="Yu X."/>
            <person name="Hao Y."/>
            <person name="Huang J."/>
            <person name="Zhao X.W."/>
            <person name="Ke S."/>
            <person name="Chen Y.Y."/>
            <person name="Wu W.L."/>
            <person name="Hsu J.L."/>
            <person name="Lin Y.F."/>
            <person name="Huang M.D."/>
            <person name="Li C.Y."/>
            <person name="Huang L."/>
            <person name="Wang Z.W."/>
            <person name="Zhao X."/>
            <person name="Zhong W.Y."/>
            <person name="Peng D.H."/>
            <person name="Ahmad S."/>
            <person name="Lan S."/>
            <person name="Zhang J.S."/>
            <person name="Tsai W.C."/>
            <person name="Van de Peer Y."/>
            <person name="Liu Z.J."/>
        </authorList>
    </citation>
    <scope>NUCLEOTIDE SEQUENCE</scope>
    <source>
        <strain evidence="7">SCP</strain>
    </source>
</reference>
<dbReference type="GO" id="GO:0009873">
    <property type="term" value="P:ethylene-activated signaling pathway"/>
    <property type="evidence" value="ECO:0007669"/>
    <property type="project" value="InterPro"/>
</dbReference>
<dbReference type="PANTHER" id="PTHR31190:SF376">
    <property type="entry name" value="EREB-LIKE PROTEIN"/>
    <property type="match status" value="1"/>
</dbReference>
<dbReference type="SUPFAM" id="SSF54171">
    <property type="entry name" value="DNA-binding domain"/>
    <property type="match status" value="1"/>
</dbReference>
<evidence type="ECO:0000259" key="6">
    <source>
        <dbReference type="PROSITE" id="PS51032"/>
    </source>
</evidence>
<comment type="subcellular location">
    <subcellularLocation>
        <location evidence="1">Nucleus</location>
    </subcellularLocation>
</comment>
<dbReference type="GO" id="GO:0005634">
    <property type="term" value="C:nucleus"/>
    <property type="evidence" value="ECO:0007669"/>
    <property type="project" value="UniProtKB-SubCell"/>
</dbReference>
<dbReference type="InterPro" id="IPR044808">
    <property type="entry name" value="ERF_plant"/>
</dbReference>
<keyword evidence="5" id="KW-0539">Nucleus</keyword>
<evidence type="ECO:0000256" key="2">
    <source>
        <dbReference type="ARBA" id="ARBA00023015"/>
    </source>
</evidence>
<evidence type="ECO:0000256" key="1">
    <source>
        <dbReference type="ARBA" id="ARBA00004123"/>
    </source>
</evidence>
<evidence type="ECO:0000256" key="5">
    <source>
        <dbReference type="ARBA" id="ARBA00023242"/>
    </source>
</evidence>
<dbReference type="InterPro" id="IPR016177">
    <property type="entry name" value="DNA-bd_dom_sf"/>
</dbReference>
<proteinExistence type="predicted"/>
<accession>A0AAV9BVG4</accession>
<comment type="caution">
    <text evidence="7">The sequence shown here is derived from an EMBL/GenBank/DDBJ whole genome shotgun (WGS) entry which is preliminary data.</text>
</comment>
<evidence type="ECO:0000256" key="3">
    <source>
        <dbReference type="ARBA" id="ARBA00023125"/>
    </source>
</evidence>
<dbReference type="SMART" id="SM00380">
    <property type="entry name" value="AP2"/>
    <property type="match status" value="1"/>
</dbReference>
<name>A0AAV9BVG4_ACOGR</name>
<dbReference type="CDD" id="cd00018">
    <property type="entry name" value="AP2"/>
    <property type="match status" value="1"/>
</dbReference>
<keyword evidence="3" id="KW-0238">DNA-binding</keyword>
<evidence type="ECO:0000256" key="4">
    <source>
        <dbReference type="ARBA" id="ARBA00023163"/>
    </source>
</evidence>
<evidence type="ECO:0000313" key="8">
    <source>
        <dbReference type="Proteomes" id="UP001179952"/>
    </source>
</evidence>
<gene>
    <name evidence="7" type="ORF">QJS04_geneDACA019760</name>
</gene>
<keyword evidence="4" id="KW-0804">Transcription</keyword>
<organism evidence="7 8">
    <name type="scientific">Acorus gramineus</name>
    <name type="common">Dwarf sweet flag</name>
    <dbReference type="NCBI Taxonomy" id="55184"/>
    <lineage>
        <taxon>Eukaryota</taxon>
        <taxon>Viridiplantae</taxon>
        <taxon>Streptophyta</taxon>
        <taxon>Embryophyta</taxon>
        <taxon>Tracheophyta</taxon>
        <taxon>Spermatophyta</taxon>
        <taxon>Magnoliopsida</taxon>
        <taxon>Liliopsida</taxon>
        <taxon>Acoraceae</taxon>
        <taxon>Acorus</taxon>
    </lineage>
</organism>
<dbReference type="PROSITE" id="PS51032">
    <property type="entry name" value="AP2_ERF"/>
    <property type="match status" value="1"/>
</dbReference>
<dbReference type="EMBL" id="JAUJYN010000001">
    <property type="protein sequence ID" value="KAK1280281.1"/>
    <property type="molecule type" value="Genomic_DNA"/>
</dbReference>
<dbReference type="PANTHER" id="PTHR31190">
    <property type="entry name" value="DNA-BINDING DOMAIN"/>
    <property type="match status" value="1"/>
</dbReference>
<sequence>MKGVRIWLGTFNTAEDAARAYDREARRIRGKKAKVNFPNEDDVAPAVANVPVPAPAVVRPKFIEQAEFGSSDSGSEVMARADEEEEIRKLSEELSAFESFMKLYDVPYLDGGYSGVPAAQEQNAAAATNAAAQESFVDGSCLELWSFDDVL</sequence>
<protein>
    <submittedName>
        <fullName evidence="7">Ethylene-responsive transcription factor ERF071</fullName>
    </submittedName>
</protein>
<dbReference type="Gene3D" id="3.30.730.10">
    <property type="entry name" value="AP2/ERF domain"/>
    <property type="match status" value="1"/>
</dbReference>